<organism evidence="3">
    <name type="scientific">Acromyrmex echinatior</name>
    <name type="common">Panamanian leafcutter ant</name>
    <name type="synonym">Acromyrmex octospinosus echinatior</name>
    <dbReference type="NCBI Taxonomy" id="103372"/>
    <lineage>
        <taxon>Eukaryota</taxon>
        <taxon>Metazoa</taxon>
        <taxon>Ecdysozoa</taxon>
        <taxon>Arthropoda</taxon>
        <taxon>Hexapoda</taxon>
        <taxon>Insecta</taxon>
        <taxon>Pterygota</taxon>
        <taxon>Neoptera</taxon>
        <taxon>Endopterygota</taxon>
        <taxon>Hymenoptera</taxon>
        <taxon>Apocrita</taxon>
        <taxon>Aculeata</taxon>
        <taxon>Formicoidea</taxon>
        <taxon>Formicidae</taxon>
        <taxon>Myrmicinae</taxon>
        <taxon>Acromyrmex</taxon>
    </lineage>
</organism>
<accession>F4WSF7</accession>
<evidence type="ECO:0000313" key="3">
    <source>
        <dbReference type="Proteomes" id="UP000007755"/>
    </source>
</evidence>
<protein>
    <submittedName>
        <fullName evidence="2">Uncharacterized protein</fullName>
    </submittedName>
</protein>
<dbReference type="InParanoid" id="F4WSF7"/>
<gene>
    <name evidence="2" type="ORF">G5I_08788</name>
</gene>
<feature type="region of interest" description="Disordered" evidence="1">
    <location>
        <begin position="1"/>
        <end position="23"/>
    </location>
</feature>
<dbReference type="EMBL" id="GL888321">
    <property type="protein sequence ID" value="EGI62874.1"/>
    <property type="molecule type" value="Genomic_DNA"/>
</dbReference>
<dbReference type="AlphaFoldDB" id="F4WSF7"/>
<sequence length="190" mass="21057">MNPYMEHVAENGGHYARSPSSPRPFVPQQMALLSASITGGLFSRRGVSREEIRGATRTSDLDGFAESEPTLRAATLVCGRQGSRDRKKKINDRTHRNARVRTLTKIAAGYSTFSYLTMEEDAINETRLMRHESATINIIVIVERKLQDEGSESGEAIKPGDIKFAIWETLHMHGTCVPASLNDHFAALSL</sequence>
<keyword evidence="3" id="KW-1185">Reference proteome</keyword>
<evidence type="ECO:0000313" key="2">
    <source>
        <dbReference type="EMBL" id="EGI62874.1"/>
    </source>
</evidence>
<proteinExistence type="predicted"/>
<reference evidence="2" key="1">
    <citation type="submission" date="2011-02" db="EMBL/GenBank/DDBJ databases">
        <title>The genome of the leaf-cutting ant Acromyrmex echinatior suggests key adaptations to social evolution and fungus farming.</title>
        <authorList>
            <person name="Nygaard S."/>
            <person name="Zhang G."/>
        </authorList>
    </citation>
    <scope>NUCLEOTIDE SEQUENCE</scope>
</reference>
<evidence type="ECO:0000256" key="1">
    <source>
        <dbReference type="SAM" id="MobiDB-lite"/>
    </source>
</evidence>
<name>F4WSF7_ACREC</name>
<dbReference type="Proteomes" id="UP000007755">
    <property type="component" value="Unassembled WGS sequence"/>
</dbReference>